<dbReference type="PROSITE" id="PS50059">
    <property type="entry name" value="FKBP_PPIASE"/>
    <property type="match status" value="1"/>
</dbReference>
<dbReference type="PANTHER" id="PTHR10516:SF443">
    <property type="entry name" value="FK506-BINDING PROTEIN 59-RELATED"/>
    <property type="match status" value="1"/>
</dbReference>
<dbReference type="AlphaFoldDB" id="A0A1V9ZCS3"/>
<feature type="domain" description="PPIase FKBP-type" evidence="7">
    <location>
        <begin position="230"/>
        <end position="319"/>
    </location>
</feature>
<evidence type="ECO:0000256" key="6">
    <source>
        <dbReference type="SAM" id="Phobius"/>
    </source>
</evidence>
<reference evidence="8 9" key="1">
    <citation type="journal article" date="2014" name="Genome Biol. Evol.">
        <title>The secreted proteins of Achlya hypogyna and Thraustotheca clavata identify the ancestral oomycete secretome and reveal gene acquisitions by horizontal gene transfer.</title>
        <authorList>
            <person name="Misner I."/>
            <person name="Blouin N."/>
            <person name="Leonard G."/>
            <person name="Richards T.A."/>
            <person name="Lane C.E."/>
        </authorList>
    </citation>
    <scope>NUCLEOTIDE SEQUENCE [LARGE SCALE GENOMIC DNA]</scope>
    <source>
        <strain evidence="8 9">ATCC 34112</strain>
    </source>
</reference>
<proteinExistence type="predicted"/>
<dbReference type="InterPro" id="IPR046357">
    <property type="entry name" value="PPIase_dom_sf"/>
</dbReference>
<organism evidence="8 9">
    <name type="scientific">Thraustotheca clavata</name>
    <dbReference type="NCBI Taxonomy" id="74557"/>
    <lineage>
        <taxon>Eukaryota</taxon>
        <taxon>Sar</taxon>
        <taxon>Stramenopiles</taxon>
        <taxon>Oomycota</taxon>
        <taxon>Saprolegniomycetes</taxon>
        <taxon>Saprolegniales</taxon>
        <taxon>Achlyaceae</taxon>
        <taxon>Thraustotheca</taxon>
    </lineage>
</organism>
<evidence type="ECO:0000313" key="9">
    <source>
        <dbReference type="Proteomes" id="UP000243217"/>
    </source>
</evidence>
<comment type="catalytic activity">
    <reaction evidence="1 5">
        <text>[protein]-peptidylproline (omega=180) = [protein]-peptidylproline (omega=0)</text>
        <dbReference type="Rhea" id="RHEA:16237"/>
        <dbReference type="Rhea" id="RHEA-COMP:10747"/>
        <dbReference type="Rhea" id="RHEA-COMP:10748"/>
        <dbReference type="ChEBI" id="CHEBI:83833"/>
        <dbReference type="ChEBI" id="CHEBI:83834"/>
        <dbReference type="EC" id="5.2.1.8"/>
    </reaction>
</comment>
<evidence type="ECO:0000259" key="7">
    <source>
        <dbReference type="PROSITE" id="PS50059"/>
    </source>
</evidence>
<gene>
    <name evidence="8" type="ORF">THRCLA_07564</name>
</gene>
<evidence type="ECO:0000256" key="3">
    <source>
        <dbReference type="ARBA" id="ARBA00023110"/>
    </source>
</evidence>
<keyword evidence="6" id="KW-1133">Transmembrane helix</keyword>
<dbReference type="GO" id="GO:0003755">
    <property type="term" value="F:peptidyl-prolyl cis-trans isomerase activity"/>
    <property type="evidence" value="ECO:0007669"/>
    <property type="project" value="UniProtKB-KW"/>
</dbReference>
<feature type="transmembrane region" description="Helical" evidence="6">
    <location>
        <begin position="92"/>
        <end position="119"/>
    </location>
</feature>
<feature type="transmembrane region" description="Helical" evidence="6">
    <location>
        <begin position="21"/>
        <end position="46"/>
    </location>
</feature>
<keyword evidence="3 5" id="KW-0697">Rotamase</keyword>
<sequence length="324" mass="35260">MALQAEQAKQKAKACCANPKLVITYLWFVILFFAMMFCLGAIVFAANNNNDGIQYSKSLGFAGIWMMFLVIGLSLGGTLVMRKYASALAVGFFIGVVIMMAFNMLSLSVLCSGAAYLARLANNGTTENNVRGPVHSDEASAVFSFFMFVLYSIFAVVLIKHRAVVIKEGVSTDLPDKMAPVAPVSPKVAKLDEVTKTSAPPVKDEYVELETVKPGYSKLLDISCSELINSDGVNFPTSGDTLGDGTLFDSTRNRGRTYEFLIGGNQVIQGLDEGIRRMSKGQIARLRIPPLCGYGEHGYPPIIPPNATLYYEVELLVFTNEQLS</sequence>
<dbReference type="OrthoDB" id="190146at2759"/>
<evidence type="ECO:0000256" key="5">
    <source>
        <dbReference type="PROSITE-ProRule" id="PRU00277"/>
    </source>
</evidence>
<evidence type="ECO:0000256" key="1">
    <source>
        <dbReference type="ARBA" id="ARBA00000971"/>
    </source>
</evidence>
<accession>A0A1V9ZCS3</accession>
<dbReference type="SUPFAM" id="SSF54534">
    <property type="entry name" value="FKBP-like"/>
    <property type="match status" value="1"/>
</dbReference>
<protein>
    <recommendedName>
        <fullName evidence="2 5">peptidylprolyl isomerase</fullName>
        <ecNumber evidence="2 5">5.2.1.8</ecNumber>
    </recommendedName>
</protein>
<name>A0A1V9ZCS3_9STRA</name>
<dbReference type="EC" id="5.2.1.8" evidence="2 5"/>
<feature type="transmembrane region" description="Helical" evidence="6">
    <location>
        <begin position="139"/>
        <end position="159"/>
    </location>
</feature>
<comment type="caution">
    <text evidence="8">The sequence shown here is derived from an EMBL/GenBank/DDBJ whole genome shotgun (WGS) entry which is preliminary data.</text>
</comment>
<dbReference type="PANTHER" id="PTHR10516">
    <property type="entry name" value="PEPTIDYL-PROLYL CIS-TRANS ISOMERASE"/>
    <property type="match status" value="1"/>
</dbReference>
<evidence type="ECO:0000256" key="4">
    <source>
        <dbReference type="ARBA" id="ARBA00023235"/>
    </source>
</evidence>
<keyword evidence="6" id="KW-0472">Membrane</keyword>
<feature type="transmembrane region" description="Helical" evidence="6">
    <location>
        <begin position="58"/>
        <end position="80"/>
    </location>
</feature>
<dbReference type="Proteomes" id="UP000243217">
    <property type="component" value="Unassembled WGS sequence"/>
</dbReference>
<keyword evidence="6" id="KW-0812">Transmembrane</keyword>
<dbReference type="GO" id="GO:0005737">
    <property type="term" value="C:cytoplasm"/>
    <property type="evidence" value="ECO:0007669"/>
    <property type="project" value="TreeGrafter"/>
</dbReference>
<dbReference type="Gene3D" id="3.10.50.40">
    <property type="match status" value="1"/>
</dbReference>
<dbReference type="InterPro" id="IPR001179">
    <property type="entry name" value="PPIase_FKBP_dom"/>
</dbReference>
<dbReference type="Pfam" id="PF00254">
    <property type="entry name" value="FKBP_C"/>
    <property type="match status" value="1"/>
</dbReference>
<dbReference type="STRING" id="74557.A0A1V9ZCS3"/>
<keyword evidence="9" id="KW-1185">Reference proteome</keyword>
<dbReference type="InterPro" id="IPR050689">
    <property type="entry name" value="FKBP-type_PPIase"/>
</dbReference>
<keyword evidence="4 5" id="KW-0413">Isomerase</keyword>
<dbReference type="EMBL" id="JNBS01002032">
    <property type="protein sequence ID" value="OQR95799.1"/>
    <property type="molecule type" value="Genomic_DNA"/>
</dbReference>
<evidence type="ECO:0000313" key="8">
    <source>
        <dbReference type="EMBL" id="OQR95799.1"/>
    </source>
</evidence>
<evidence type="ECO:0000256" key="2">
    <source>
        <dbReference type="ARBA" id="ARBA00013194"/>
    </source>
</evidence>